<dbReference type="RefSeq" id="WP_136260112.1">
    <property type="nucleotide sequence ID" value="NZ_MWIO01000090.1"/>
</dbReference>
<gene>
    <name evidence="1" type="ORF">B1991_18275</name>
</gene>
<keyword evidence="2" id="KW-1185">Reference proteome</keyword>
<evidence type="ECO:0000313" key="2">
    <source>
        <dbReference type="Proteomes" id="UP000306317"/>
    </source>
</evidence>
<evidence type="ECO:0000313" key="1">
    <source>
        <dbReference type="EMBL" id="THD03726.1"/>
    </source>
</evidence>
<reference evidence="1 2" key="1">
    <citation type="submission" date="2017-02" db="EMBL/GenBank/DDBJ databases">
        <title>Whole genome sequencing of Rhodanobacter lindaniclasticus DSM 17932.</title>
        <authorList>
            <person name="Kumar S."/>
            <person name="Patil P."/>
            <person name="Patil P.B."/>
        </authorList>
    </citation>
    <scope>NUCLEOTIDE SEQUENCE [LARGE SCALE GENOMIC DNA]</scope>
    <source>
        <strain evidence="1 2">DSM 17932</strain>
    </source>
</reference>
<dbReference type="EMBL" id="MWIO01000090">
    <property type="protein sequence ID" value="THD03726.1"/>
    <property type="molecule type" value="Genomic_DNA"/>
</dbReference>
<dbReference type="Proteomes" id="UP000306317">
    <property type="component" value="Unassembled WGS sequence"/>
</dbReference>
<dbReference type="AlphaFoldDB" id="A0A4S3K6H3"/>
<name>A0A4S3K6H3_9GAMM</name>
<accession>A0A4S3K6H3</accession>
<organism evidence="1 2">
    <name type="scientific">Rhodanobacter lindaniclasticus</name>
    <dbReference type="NCBI Taxonomy" id="75310"/>
    <lineage>
        <taxon>Bacteria</taxon>
        <taxon>Pseudomonadati</taxon>
        <taxon>Pseudomonadota</taxon>
        <taxon>Gammaproteobacteria</taxon>
        <taxon>Lysobacterales</taxon>
        <taxon>Rhodanobacteraceae</taxon>
        <taxon>Rhodanobacter</taxon>
    </lineage>
</organism>
<protein>
    <submittedName>
        <fullName evidence="1">Uncharacterized protein</fullName>
    </submittedName>
</protein>
<proteinExistence type="predicted"/>
<sequence>MTGDLDLSRRLYAEPSGAELLAALPALAERIHAELEALAADPSRSRCDGVALSLYGVTAHVQRLRMVAGERT</sequence>
<comment type="caution">
    <text evidence="1">The sequence shown here is derived from an EMBL/GenBank/DDBJ whole genome shotgun (WGS) entry which is preliminary data.</text>
</comment>